<evidence type="ECO:0000313" key="11">
    <source>
        <dbReference type="Proteomes" id="UP000037269"/>
    </source>
</evidence>
<dbReference type="PANTHER" id="PTHR42810">
    <property type="entry name" value="PURINE PERMEASE C1399.01C-RELATED"/>
    <property type="match status" value="1"/>
</dbReference>
<dbReference type="PANTHER" id="PTHR42810:SF4">
    <property type="entry name" value="URIC ACID TRANSPORTER UACT"/>
    <property type="match status" value="1"/>
</dbReference>
<keyword evidence="4" id="KW-1003">Cell membrane</keyword>
<reference evidence="10 12" key="2">
    <citation type="submission" date="2016-10" db="EMBL/GenBank/DDBJ databases">
        <authorList>
            <person name="de Groot N.N."/>
        </authorList>
    </citation>
    <scope>NUCLEOTIDE SEQUENCE [LARGE SCALE GENOMIC DNA]</scope>
    <source>
        <strain evidence="10 12">DSM 2895</strain>
    </source>
</reference>
<dbReference type="GeneID" id="42305453"/>
<evidence type="ECO:0000256" key="1">
    <source>
        <dbReference type="ARBA" id="ARBA00004651"/>
    </source>
</evidence>
<evidence type="ECO:0000256" key="7">
    <source>
        <dbReference type="ARBA" id="ARBA00023136"/>
    </source>
</evidence>
<sequence>MTKKDYIDVHETPAIQKLIPLSLQHLFAMFGSTVLVPLLTGLDVSVALLTSGIGTLLFLLITRGKLPNYLGSSFAFIGPIITVSASQGVGTAMLGCFIAGLVYLVVALIVKLAGINWLNRLLPPVLIASIIIVIGLSLSGVAVGWALNDPLSDPAKPAYSLAAVEVAFVTLAMTVVANLFFRGFLSVLPVLMGMVVGYAYTYIRHPEWIDFKSIAAAPLFITPSMWVKEHFITGQVLDAFTSPASWMAALIIAPVAFVTLAEHIGHLLVTANIMNRDLMRDPGLHRSIAGDGVAVIFASFLGGPPSTTYGENMGVLAMTKVYSRMVIAGAACFAILFAFVGKIGAFLMTIPKPVLGGVTIVLFGIIAVQGMRMYVEHNIDFSHKRNMVVAAIVLVTGIGGFKLDFHEITFSNFIAHLTIDNIAMATFLGIVLHAVLPNKDVAFGNNGNQNEQLHKQAS</sequence>
<dbReference type="InterPro" id="IPR006042">
    <property type="entry name" value="Xan_ur_permease"/>
</dbReference>
<dbReference type="NCBIfam" id="TIGR00801">
    <property type="entry name" value="ncs2"/>
    <property type="match status" value="1"/>
</dbReference>
<feature type="transmembrane region" description="Helical" evidence="8">
    <location>
        <begin position="321"/>
        <end position="341"/>
    </location>
</feature>
<dbReference type="OrthoDB" id="9779092at2"/>
<evidence type="ECO:0000256" key="8">
    <source>
        <dbReference type="SAM" id="Phobius"/>
    </source>
</evidence>
<evidence type="ECO:0000256" key="4">
    <source>
        <dbReference type="ARBA" id="ARBA00022475"/>
    </source>
</evidence>
<dbReference type="Proteomes" id="UP000182836">
    <property type="component" value="Unassembled WGS sequence"/>
</dbReference>
<evidence type="ECO:0000256" key="6">
    <source>
        <dbReference type="ARBA" id="ARBA00022989"/>
    </source>
</evidence>
<keyword evidence="5 8" id="KW-0812">Transmembrane</keyword>
<feature type="transmembrane region" description="Helical" evidence="8">
    <location>
        <begin position="246"/>
        <end position="271"/>
    </location>
</feature>
<proteinExistence type="inferred from homology"/>
<feature type="transmembrane region" description="Helical" evidence="8">
    <location>
        <begin position="45"/>
        <end position="62"/>
    </location>
</feature>
<gene>
    <name evidence="9" type="ORF">AF333_09585</name>
    <name evidence="10" type="ORF">SAMN04487909_103145</name>
</gene>
<dbReference type="EMBL" id="LGUG01000004">
    <property type="protein sequence ID" value="KON95689.1"/>
    <property type="molecule type" value="Genomic_DNA"/>
</dbReference>
<keyword evidence="11" id="KW-1185">Reference proteome</keyword>
<feature type="transmembrane region" description="Helical" evidence="8">
    <location>
        <begin position="417"/>
        <end position="436"/>
    </location>
</feature>
<feature type="transmembrane region" description="Helical" evidence="8">
    <location>
        <begin position="21"/>
        <end position="39"/>
    </location>
</feature>
<evidence type="ECO:0000256" key="3">
    <source>
        <dbReference type="ARBA" id="ARBA00022448"/>
    </source>
</evidence>
<reference evidence="9 11" key="1">
    <citation type="submission" date="2015-07" db="EMBL/GenBank/DDBJ databases">
        <title>Fjat-14205 dsm 2895.</title>
        <authorList>
            <person name="Liu B."/>
            <person name="Wang J."/>
            <person name="Zhu Y."/>
            <person name="Liu G."/>
            <person name="Chen Q."/>
            <person name="Chen Z."/>
            <person name="Lan J."/>
            <person name="Che J."/>
            <person name="Ge C."/>
            <person name="Shi H."/>
            <person name="Pan Z."/>
            <person name="Liu X."/>
        </authorList>
    </citation>
    <scope>NUCLEOTIDE SEQUENCE [LARGE SCALE GENOMIC DNA]</scope>
    <source>
        <strain evidence="9 11">DSM 2895</strain>
    </source>
</reference>
<dbReference type="Pfam" id="PF00860">
    <property type="entry name" value="Xan_ur_permease"/>
    <property type="match status" value="1"/>
</dbReference>
<keyword evidence="7 8" id="KW-0472">Membrane</keyword>
<evidence type="ECO:0000313" key="12">
    <source>
        <dbReference type="Proteomes" id="UP000182836"/>
    </source>
</evidence>
<feature type="transmembrane region" description="Helical" evidence="8">
    <location>
        <begin position="184"/>
        <end position="203"/>
    </location>
</feature>
<feature type="transmembrane region" description="Helical" evidence="8">
    <location>
        <begin position="92"/>
        <end position="113"/>
    </location>
</feature>
<evidence type="ECO:0000256" key="2">
    <source>
        <dbReference type="ARBA" id="ARBA00008821"/>
    </source>
</evidence>
<protein>
    <submittedName>
        <fullName evidence="9">Uracil permease</fullName>
    </submittedName>
</protein>
<dbReference type="PROSITE" id="PS01116">
    <property type="entry name" value="XANTH_URACIL_PERMASE"/>
    <property type="match status" value="1"/>
</dbReference>
<comment type="similarity">
    <text evidence="2">Belongs to the nucleobase:cation symporter-2 (NCS2) (TC 2.A.40) family.</text>
</comment>
<accession>A0A0D1XDG6</accession>
<name>A0A0D1XDG6_ANEMI</name>
<feature type="transmembrane region" description="Helical" evidence="8">
    <location>
        <begin position="125"/>
        <end position="147"/>
    </location>
</feature>
<comment type="subcellular location">
    <subcellularLocation>
        <location evidence="1">Cell membrane</location>
        <topology evidence="1">Multi-pass membrane protein</topology>
    </subcellularLocation>
</comment>
<dbReference type="AlphaFoldDB" id="A0A0D1XDG6"/>
<evidence type="ECO:0000313" key="9">
    <source>
        <dbReference type="EMBL" id="KON95689.1"/>
    </source>
</evidence>
<keyword evidence="3" id="KW-0813">Transport</keyword>
<dbReference type="RefSeq" id="WP_043066053.1">
    <property type="nucleotide sequence ID" value="NZ_BJOA01000030.1"/>
</dbReference>
<dbReference type="Proteomes" id="UP000037269">
    <property type="component" value="Unassembled WGS sequence"/>
</dbReference>
<feature type="transmembrane region" description="Helical" evidence="8">
    <location>
        <begin position="353"/>
        <end position="375"/>
    </location>
</feature>
<organism evidence="9 11">
    <name type="scientific">Aneurinibacillus migulanus</name>
    <name type="common">Bacillus migulanus</name>
    <dbReference type="NCBI Taxonomy" id="47500"/>
    <lineage>
        <taxon>Bacteria</taxon>
        <taxon>Bacillati</taxon>
        <taxon>Bacillota</taxon>
        <taxon>Bacilli</taxon>
        <taxon>Bacillales</taxon>
        <taxon>Paenibacillaceae</taxon>
        <taxon>Aneurinibacillus group</taxon>
        <taxon>Aneurinibacillus</taxon>
    </lineage>
</organism>
<evidence type="ECO:0000256" key="5">
    <source>
        <dbReference type="ARBA" id="ARBA00022692"/>
    </source>
</evidence>
<dbReference type="InterPro" id="IPR006043">
    <property type="entry name" value="NCS2"/>
</dbReference>
<dbReference type="PATRIC" id="fig|47500.12.peg.6629"/>
<feature type="transmembrane region" description="Helical" evidence="8">
    <location>
        <begin position="387"/>
        <end position="405"/>
    </location>
</feature>
<dbReference type="STRING" id="47500.AF333_09585"/>
<dbReference type="GO" id="GO:0042907">
    <property type="term" value="F:xanthine transmembrane transporter activity"/>
    <property type="evidence" value="ECO:0007669"/>
    <property type="project" value="TreeGrafter"/>
</dbReference>
<dbReference type="GO" id="GO:0005886">
    <property type="term" value="C:plasma membrane"/>
    <property type="evidence" value="ECO:0007669"/>
    <property type="project" value="UniProtKB-SubCell"/>
</dbReference>
<feature type="transmembrane region" description="Helical" evidence="8">
    <location>
        <begin position="159"/>
        <end position="177"/>
    </location>
</feature>
<dbReference type="EMBL" id="FNED01000003">
    <property type="protein sequence ID" value="SDI34337.1"/>
    <property type="molecule type" value="Genomic_DNA"/>
</dbReference>
<feature type="transmembrane region" description="Helical" evidence="8">
    <location>
        <begin position="69"/>
        <end position="86"/>
    </location>
</feature>
<evidence type="ECO:0000313" key="10">
    <source>
        <dbReference type="EMBL" id="SDI34337.1"/>
    </source>
</evidence>
<keyword evidence="6 8" id="KW-1133">Transmembrane helix</keyword>